<evidence type="ECO:0000256" key="1">
    <source>
        <dbReference type="SAM" id="MobiDB-lite"/>
    </source>
</evidence>
<feature type="compositionally biased region" description="Pro residues" evidence="1">
    <location>
        <begin position="149"/>
        <end position="161"/>
    </location>
</feature>
<dbReference type="AlphaFoldDB" id="A0AAD5V0B3"/>
<feature type="compositionally biased region" description="Polar residues" evidence="1">
    <location>
        <begin position="70"/>
        <end position="92"/>
    </location>
</feature>
<name>A0AAD5V0B3_9APHY</name>
<proteinExistence type="predicted"/>
<feature type="region of interest" description="Disordered" evidence="1">
    <location>
        <begin position="117"/>
        <end position="180"/>
    </location>
</feature>
<keyword evidence="3" id="KW-1185">Reference proteome</keyword>
<feature type="region of interest" description="Disordered" evidence="1">
    <location>
        <begin position="1"/>
        <end position="24"/>
    </location>
</feature>
<feature type="compositionally biased region" description="Basic and acidic residues" evidence="1">
    <location>
        <begin position="117"/>
        <end position="128"/>
    </location>
</feature>
<evidence type="ECO:0000313" key="2">
    <source>
        <dbReference type="EMBL" id="KAJ3482384.1"/>
    </source>
</evidence>
<gene>
    <name evidence="2" type="ORF">NLI96_g7001</name>
</gene>
<accession>A0AAD5V0B3</accession>
<comment type="caution">
    <text evidence="2">The sequence shown here is derived from an EMBL/GenBank/DDBJ whole genome shotgun (WGS) entry which is preliminary data.</text>
</comment>
<evidence type="ECO:0000313" key="3">
    <source>
        <dbReference type="Proteomes" id="UP001212997"/>
    </source>
</evidence>
<feature type="region of interest" description="Disordered" evidence="1">
    <location>
        <begin position="53"/>
        <end position="104"/>
    </location>
</feature>
<organism evidence="2 3">
    <name type="scientific">Meripilus lineatus</name>
    <dbReference type="NCBI Taxonomy" id="2056292"/>
    <lineage>
        <taxon>Eukaryota</taxon>
        <taxon>Fungi</taxon>
        <taxon>Dikarya</taxon>
        <taxon>Basidiomycota</taxon>
        <taxon>Agaricomycotina</taxon>
        <taxon>Agaricomycetes</taxon>
        <taxon>Polyporales</taxon>
        <taxon>Meripilaceae</taxon>
        <taxon>Meripilus</taxon>
    </lineage>
</organism>
<protein>
    <submittedName>
        <fullName evidence="2">Uncharacterized protein</fullName>
    </submittedName>
</protein>
<feature type="compositionally biased region" description="Basic and acidic residues" evidence="1">
    <location>
        <begin position="1"/>
        <end position="11"/>
    </location>
</feature>
<dbReference type="Proteomes" id="UP001212997">
    <property type="component" value="Unassembled WGS sequence"/>
</dbReference>
<sequence length="180" mass="19337">MIRTSSGEHDPSQGAGLSRGMTISGAPNHGVTLVSAARGPFPQLEMYSVPRRHNTMHGTGHSRPLRDAPTAQSSAMADTSMEITTPTKTANSVKRRLADMGFTSTTYPSLQEKVEARISRDMTQKDDISKDEEDTIVSDVLDDLLQDTPTPPPKDIVPPPRAVGSGENRAEGSNLPGSWN</sequence>
<feature type="compositionally biased region" description="Acidic residues" evidence="1">
    <location>
        <begin position="129"/>
        <end position="145"/>
    </location>
</feature>
<dbReference type="EMBL" id="JANAWD010000275">
    <property type="protein sequence ID" value="KAJ3482384.1"/>
    <property type="molecule type" value="Genomic_DNA"/>
</dbReference>
<reference evidence="2" key="1">
    <citation type="submission" date="2022-07" db="EMBL/GenBank/DDBJ databases">
        <title>Genome Sequence of Physisporinus lineatus.</title>
        <authorList>
            <person name="Buettner E."/>
        </authorList>
    </citation>
    <scope>NUCLEOTIDE SEQUENCE</scope>
    <source>
        <strain evidence="2">VT162</strain>
    </source>
</reference>